<comment type="caution">
    <text evidence="1">The sequence shown here is derived from an EMBL/GenBank/DDBJ whole genome shotgun (WGS) entry which is preliminary data.</text>
</comment>
<protein>
    <recommendedName>
        <fullName evidence="3">GAF domain-containing protein</fullName>
    </recommendedName>
</protein>
<evidence type="ECO:0000313" key="1">
    <source>
        <dbReference type="EMBL" id="GAA2208062.1"/>
    </source>
</evidence>
<gene>
    <name evidence="1" type="ORF">GCM10009850_035200</name>
</gene>
<accession>A0ABN3CFA4</accession>
<dbReference type="EMBL" id="BAAAQX010000008">
    <property type="protein sequence ID" value="GAA2208062.1"/>
    <property type="molecule type" value="Genomic_DNA"/>
</dbReference>
<dbReference type="InterPro" id="IPR029016">
    <property type="entry name" value="GAF-like_dom_sf"/>
</dbReference>
<keyword evidence="2" id="KW-1185">Reference proteome</keyword>
<dbReference type="RefSeq" id="WP_344475812.1">
    <property type="nucleotide sequence ID" value="NZ_BAAAQX010000008.1"/>
</dbReference>
<organism evidence="1 2">
    <name type="scientific">Nonomuraea monospora</name>
    <dbReference type="NCBI Taxonomy" id="568818"/>
    <lineage>
        <taxon>Bacteria</taxon>
        <taxon>Bacillati</taxon>
        <taxon>Actinomycetota</taxon>
        <taxon>Actinomycetes</taxon>
        <taxon>Streptosporangiales</taxon>
        <taxon>Streptosporangiaceae</taxon>
        <taxon>Nonomuraea</taxon>
    </lineage>
</organism>
<evidence type="ECO:0008006" key="3">
    <source>
        <dbReference type="Google" id="ProtNLM"/>
    </source>
</evidence>
<sequence>MADRTVRRLRRLITELSRSDADKLLDEIVQVAAEICAVEYAGVMEIDAVQGVARPVHARTPEGDSPQVLARLATGGILPASAAQEPVRTWIGEWCVLSAPMPVTTRSQAVIWVAGRAFDEHEEELLVRFATAAARALEAHRDVETAVRMLRGVHAFSKT</sequence>
<reference evidence="2" key="1">
    <citation type="journal article" date="2019" name="Int. J. Syst. Evol. Microbiol.">
        <title>The Global Catalogue of Microorganisms (GCM) 10K type strain sequencing project: providing services to taxonomists for standard genome sequencing and annotation.</title>
        <authorList>
            <consortium name="The Broad Institute Genomics Platform"/>
            <consortium name="The Broad Institute Genome Sequencing Center for Infectious Disease"/>
            <person name="Wu L."/>
            <person name="Ma J."/>
        </authorList>
    </citation>
    <scope>NUCLEOTIDE SEQUENCE [LARGE SCALE GENOMIC DNA]</scope>
    <source>
        <strain evidence="2">JCM 16114</strain>
    </source>
</reference>
<dbReference type="Gene3D" id="3.30.450.40">
    <property type="match status" value="1"/>
</dbReference>
<proteinExistence type="predicted"/>
<dbReference type="Proteomes" id="UP001499843">
    <property type="component" value="Unassembled WGS sequence"/>
</dbReference>
<name>A0ABN3CFA4_9ACTN</name>
<evidence type="ECO:0000313" key="2">
    <source>
        <dbReference type="Proteomes" id="UP001499843"/>
    </source>
</evidence>
<dbReference type="SUPFAM" id="SSF55781">
    <property type="entry name" value="GAF domain-like"/>
    <property type="match status" value="1"/>
</dbReference>